<organism evidence="4 5">
    <name type="scientific">Pseudonocardia broussonetiae</name>
    <dbReference type="NCBI Taxonomy" id="2736640"/>
    <lineage>
        <taxon>Bacteria</taxon>
        <taxon>Bacillati</taxon>
        <taxon>Actinomycetota</taxon>
        <taxon>Actinomycetes</taxon>
        <taxon>Pseudonocardiales</taxon>
        <taxon>Pseudonocardiaceae</taxon>
        <taxon>Pseudonocardia</taxon>
    </lineage>
</organism>
<reference evidence="4 5" key="1">
    <citation type="submission" date="2020-05" db="EMBL/GenBank/DDBJ databases">
        <authorList>
            <person name="Mo P."/>
        </authorList>
    </citation>
    <scope>NUCLEOTIDE SEQUENCE [LARGE SCALE GENOMIC DNA]</scope>
    <source>
        <strain evidence="4 5">Gen01</strain>
    </source>
</reference>
<proteinExistence type="inferred from homology"/>
<dbReference type="PANTHER" id="PTHR16943">
    <property type="entry name" value="2-METHYLCITRATE DEHYDRATASE-RELATED"/>
    <property type="match status" value="1"/>
</dbReference>
<dbReference type="PANTHER" id="PTHR16943:SF8">
    <property type="entry name" value="2-METHYLCITRATE DEHYDRATASE"/>
    <property type="match status" value="1"/>
</dbReference>
<feature type="domain" description="MmgE/PrpD C-terminal" evidence="3">
    <location>
        <begin position="264"/>
        <end position="415"/>
    </location>
</feature>
<keyword evidence="5" id="KW-1185">Reference proteome</keyword>
<accession>A0A6M6JV22</accession>
<dbReference type="SUPFAM" id="SSF103378">
    <property type="entry name" value="2-methylcitrate dehydratase PrpD"/>
    <property type="match status" value="1"/>
</dbReference>
<dbReference type="KEGG" id="pbro:HOP40_32865"/>
<dbReference type="InterPro" id="IPR042188">
    <property type="entry name" value="MmgE/PrpD_sf_2"/>
</dbReference>
<dbReference type="AlphaFoldDB" id="A0A6M6JV22"/>
<dbReference type="RefSeq" id="WP_172166934.1">
    <property type="nucleotide sequence ID" value="NZ_CP053564.1"/>
</dbReference>
<dbReference type="Gene3D" id="1.10.4100.10">
    <property type="entry name" value="2-methylcitrate dehydratase PrpD"/>
    <property type="match status" value="1"/>
</dbReference>
<dbReference type="InterPro" id="IPR045336">
    <property type="entry name" value="MmgE_PrpD_N"/>
</dbReference>
<protein>
    <recommendedName>
        <fullName evidence="6">2-methylcitrate dehydratase PrpD</fullName>
    </recommendedName>
</protein>
<dbReference type="EMBL" id="CP053564">
    <property type="protein sequence ID" value="QJY49971.1"/>
    <property type="molecule type" value="Genomic_DNA"/>
</dbReference>
<dbReference type="GO" id="GO:0016829">
    <property type="term" value="F:lyase activity"/>
    <property type="evidence" value="ECO:0007669"/>
    <property type="project" value="InterPro"/>
</dbReference>
<evidence type="ECO:0008006" key="6">
    <source>
        <dbReference type="Google" id="ProtNLM"/>
    </source>
</evidence>
<dbReference type="InterPro" id="IPR036148">
    <property type="entry name" value="MmgE/PrpD_sf"/>
</dbReference>
<feature type="domain" description="MmgE/PrpD N-terminal" evidence="2">
    <location>
        <begin position="16"/>
        <end position="241"/>
    </location>
</feature>
<evidence type="ECO:0000256" key="1">
    <source>
        <dbReference type="ARBA" id="ARBA00006174"/>
    </source>
</evidence>
<evidence type="ECO:0000313" key="4">
    <source>
        <dbReference type="EMBL" id="QJY49971.1"/>
    </source>
</evidence>
<dbReference type="InterPro" id="IPR045337">
    <property type="entry name" value="MmgE_PrpD_C"/>
</dbReference>
<sequence>MHLDDLAGQLAALPPQLTEAHLQRAGLCVLDALACAHGGRRTPWVAQARAVTDGGSAATLWATDGQRSGLADAVFVNSVSAHSLLAEDTHAASRVHPGTVVVPVALGVGEAVGASREDVLHAVVLGYETLAQVAASTLTAGFVAGGWRATGVFGPFGAAAAAAHLLGLDEPTTVHALALAANSAAGTCEWAPAGTTEVYFQPATAARAGVVAALLARAGARGAASAIEGLFGLRRAFGGKEDGVVGPAVTVDRLAIEESFFKAHASCAFTQAAIDAAVRAHALGIDAGAVAEVAIHTSNAAATYPGCDNPTRFDTPIARQMSLQFAVAAALLDGRLEPGRYGGVVDGRLAALAGRSRVVVDPDHDRDLPARLGSRVELVLDTGEVLSVASGEQVDLPPAGVPDKFRALAADLLTCDEVVGLLTCTDDWTARELTAVL</sequence>
<comment type="similarity">
    <text evidence="1">Belongs to the PrpD family.</text>
</comment>
<dbReference type="Pfam" id="PF19305">
    <property type="entry name" value="MmgE_PrpD_C"/>
    <property type="match status" value="1"/>
</dbReference>
<evidence type="ECO:0000259" key="2">
    <source>
        <dbReference type="Pfam" id="PF03972"/>
    </source>
</evidence>
<dbReference type="InterPro" id="IPR042183">
    <property type="entry name" value="MmgE/PrpD_sf_1"/>
</dbReference>
<name>A0A6M6JV22_9PSEU</name>
<gene>
    <name evidence="4" type="ORF">HOP40_32865</name>
</gene>
<dbReference type="Proteomes" id="UP000505377">
    <property type="component" value="Chromosome"/>
</dbReference>
<dbReference type="Pfam" id="PF03972">
    <property type="entry name" value="MmgE_PrpD_N"/>
    <property type="match status" value="1"/>
</dbReference>
<evidence type="ECO:0000313" key="5">
    <source>
        <dbReference type="Proteomes" id="UP000505377"/>
    </source>
</evidence>
<dbReference type="Gene3D" id="3.30.1330.120">
    <property type="entry name" value="2-methylcitrate dehydratase PrpD"/>
    <property type="match status" value="1"/>
</dbReference>
<dbReference type="InterPro" id="IPR005656">
    <property type="entry name" value="MmgE_PrpD"/>
</dbReference>
<evidence type="ECO:0000259" key="3">
    <source>
        <dbReference type="Pfam" id="PF19305"/>
    </source>
</evidence>